<evidence type="ECO:0000256" key="2">
    <source>
        <dbReference type="ARBA" id="ARBA00022692"/>
    </source>
</evidence>
<evidence type="ECO:0000256" key="3">
    <source>
        <dbReference type="ARBA" id="ARBA00022989"/>
    </source>
</evidence>
<evidence type="ECO:0000256" key="6">
    <source>
        <dbReference type="SAM" id="Coils"/>
    </source>
</evidence>
<evidence type="ECO:0000259" key="8">
    <source>
        <dbReference type="Pfam" id="PF02326"/>
    </source>
</evidence>
<dbReference type="Pfam" id="PF02326">
    <property type="entry name" value="YMF19"/>
    <property type="match status" value="1"/>
</dbReference>
<keyword evidence="2 7" id="KW-0812">Transmembrane</keyword>
<reference evidence="9 10" key="1">
    <citation type="journal article" date="2020" name="Pathogens">
        <title>First Whole Genome Sequence of Anaplasma platys, an Obligate Intracellular Rickettsial Pathogen of Dogs.</title>
        <authorList>
            <person name="Llanes A."/>
            <person name="Rajeev S."/>
        </authorList>
    </citation>
    <scope>NUCLEOTIDE SEQUENCE [LARGE SCALE GENOMIC DNA]</scope>
    <source>
        <strain evidence="9 10">S3</strain>
    </source>
</reference>
<protein>
    <submittedName>
        <fullName evidence="9">ATP synthase subunit b</fullName>
    </submittedName>
</protein>
<keyword evidence="3 7" id="KW-1133">Transmembrane helix</keyword>
<dbReference type="RefSeq" id="WP_169193456.1">
    <property type="nucleotide sequence ID" value="NZ_CP046391.1"/>
</dbReference>
<dbReference type="InterPro" id="IPR003319">
    <property type="entry name" value="YMF19-like_N"/>
</dbReference>
<dbReference type="GO" id="GO:0006754">
    <property type="term" value="P:ATP biosynthetic process"/>
    <property type="evidence" value="ECO:0007669"/>
    <property type="project" value="UniProtKB-KW"/>
</dbReference>
<evidence type="ECO:0000313" key="9">
    <source>
        <dbReference type="EMBL" id="QJC27858.1"/>
    </source>
</evidence>
<feature type="domain" description="ATP synthase YMF19-like N-terminal" evidence="8">
    <location>
        <begin position="5"/>
        <end position="76"/>
    </location>
</feature>
<proteinExistence type="predicted"/>
<sequence>MDVVPQLDFSLYPSQVFWFSAAFLSLYFVVRGVVLPKIHKVNAGRVAILDEGVEMSERAYERAQSELLKQKVALERAEMETQRLLEKAQNELDEIRWCVFAMLETELEELYGATEENLERIAQVERENLMGLAAEVAHAYCTAVCGVRKIQKERLRVLVSKVYGGR</sequence>
<evidence type="ECO:0000256" key="5">
    <source>
        <dbReference type="ARBA" id="ARBA00023310"/>
    </source>
</evidence>
<feature type="coiled-coil region" evidence="6">
    <location>
        <begin position="60"/>
        <end position="94"/>
    </location>
</feature>
<dbReference type="KEGG" id="aplt:ANPL_04060"/>
<evidence type="ECO:0000256" key="7">
    <source>
        <dbReference type="SAM" id="Phobius"/>
    </source>
</evidence>
<keyword evidence="10" id="KW-1185">Reference proteome</keyword>
<keyword evidence="5" id="KW-0066">ATP synthesis</keyword>
<accession>A0A858PZ82</accession>
<evidence type="ECO:0000313" key="10">
    <source>
        <dbReference type="Proteomes" id="UP000500930"/>
    </source>
</evidence>
<dbReference type="GO" id="GO:0016020">
    <property type="term" value="C:membrane"/>
    <property type="evidence" value="ECO:0007669"/>
    <property type="project" value="UniProtKB-SubCell"/>
</dbReference>
<dbReference type="Proteomes" id="UP000500930">
    <property type="component" value="Chromosome"/>
</dbReference>
<feature type="transmembrane region" description="Helical" evidence="7">
    <location>
        <begin position="12"/>
        <end position="30"/>
    </location>
</feature>
<keyword evidence="4 7" id="KW-0472">Membrane</keyword>
<dbReference type="AlphaFoldDB" id="A0A858PZ82"/>
<keyword evidence="6" id="KW-0175">Coiled coil</keyword>
<organism evidence="9 10">
    <name type="scientific">Anaplasma platys</name>
    <dbReference type="NCBI Taxonomy" id="949"/>
    <lineage>
        <taxon>Bacteria</taxon>
        <taxon>Pseudomonadati</taxon>
        <taxon>Pseudomonadota</taxon>
        <taxon>Alphaproteobacteria</taxon>
        <taxon>Rickettsiales</taxon>
        <taxon>Anaplasmataceae</taxon>
        <taxon>Anaplasma</taxon>
    </lineage>
</organism>
<comment type="subcellular location">
    <subcellularLocation>
        <location evidence="1">Membrane</location>
    </subcellularLocation>
</comment>
<evidence type="ECO:0000256" key="4">
    <source>
        <dbReference type="ARBA" id="ARBA00023136"/>
    </source>
</evidence>
<dbReference type="EMBL" id="CP046391">
    <property type="protein sequence ID" value="QJC27858.1"/>
    <property type="molecule type" value="Genomic_DNA"/>
</dbReference>
<evidence type="ECO:0000256" key="1">
    <source>
        <dbReference type="ARBA" id="ARBA00004370"/>
    </source>
</evidence>
<name>A0A858PZ82_9RICK</name>
<gene>
    <name evidence="9" type="primary">atpF</name>
    <name evidence="9" type="ORF">ANPL_04060</name>
</gene>